<protein>
    <submittedName>
        <fullName evidence="5">Helix-turn-helix domain-containing protein</fullName>
    </submittedName>
</protein>
<evidence type="ECO:0000313" key="5">
    <source>
        <dbReference type="EMBL" id="MDS0283230.1"/>
    </source>
</evidence>
<dbReference type="Proteomes" id="UP001268864">
    <property type="component" value="Unassembled WGS sequence"/>
</dbReference>
<dbReference type="PANTHER" id="PTHR34236:SF1">
    <property type="entry name" value="DIMETHYL SULFOXIDE REDUCTASE TRANSCRIPTIONAL ACTIVATOR"/>
    <property type="match status" value="1"/>
</dbReference>
<accession>A0ABU2FR33</accession>
<evidence type="ECO:0000256" key="1">
    <source>
        <dbReference type="ARBA" id="ARBA00023015"/>
    </source>
</evidence>
<dbReference type="PANTHER" id="PTHR34236">
    <property type="entry name" value="DIMETHYL SULFOXIDE REDUCTASE TRANSCRIPTIONAL ACTIVATOR"/>
    <property type="match status" value="1"/>
</dbReference>
<evidence type="ECO:0000259" key="3">
    <source>
        <dbReference type="Pfam" id="PF04967"/>
    </source>
</evidence>
<name>A0ABU2FR33_9EURY</name>
<dbReference type="SUPFAM" id="SSF88659">
    <property type="entry name" value="Sigma3 and sigma4 domains of RNA polymerase sigma factors"/>
    <property type="match status" value="1"/>
</dbReference>
<sequence>MSVVVEFSMPGESFPFGRATRGGEDMQVQLERLIPLKQERIPFLWAIGEDFDQFERHLRESDAVKHVEAVFRRANSVLYYVEWYTDRESFLNGVCEAGGAILAAHGNAEWSFTIRFRDHQALTEFHQFYQSGEYPVAIERVYSPEESSRLTYGFGLTPEQRDVLMRAVKQGYFSVPRETDLGEIAEQVGISRQAASERVRRAAEKVLRQSLVGLTADALGPPTDGTEGEQQG</sequence>
<gene>
    <name evidence="5" type="ORF">NDI86_13945</name>
</gene>
<feature type="domain" description="Bacterioopsin transcriptional activator GAF and HTH associated" evidence="4">
    <location>
        <begin position="3"/>
        <end position="110"/>
    </location>
</feature>
<dbReference type="InterPro" id="IPR031803">
    <property type="entry name" value="BAT_GAF/HTH-assoc"/>
</dbReference>
<reference evidence="5 6" key="1">
    <citation type="submission" date="2022-06" db="EMBL/GenBank/DDBJ databases">
        <title>Halomicroarcula sp. a new haloarchaeum isolate from saline soil.</title>
        <authorList>
            <person name="Strakova D."/>
            <person name="Galisteo C."/>
            <person name="Sanchez-Porro C."/>
            <person name="Ventosa A."/>
        </authorList>
    </citation>
    <scope>NUCLEOTIDE SEQUENCE [LARGE SCALE GENOMIC DNA]</scope>
    <source>
        <strain evidence="5 6">S3CR25-11</strain>
    </source>
</reference>
<evidence type="ECO:0000313" key="6">
    <source>
        <dbReference type="Proteomes" id="UP001268864"/>
    </source>
</evidence>
<dbReference type="InterPro" id="IPR007050">
    <property type="entry name" value="HTH_bacterioopsin"/>
</dbReference>
<evidence type="ECO:0000259" key="4">
    <source>
        <dbReference type="Pfam" id="PF15915"/>
    </source>
</evidence>
<keyword evidence="6" id="KW-1185">Reference proteome</keyword>
<keyword evidence="1" id="KW-0805">Transcription regulation</keyword>
<dbReference type="Pfam" id="PF04967">
    <property type="entry name" value="HTH_10"/>
    <property type="match status" value="1"/>
</dbReference>
<dbReference type="Pfam" id="PF15915">
    <property type="entry name" value="BAT"/>
    <property type="match status" value="1"/>
</dbReference>
<comment type="caution">
    <text evidence="5">The sequence shown here is derived from an EMBL/GenBank/DDBJ whole genome shotgun (WGS) entry which is preliminary data.</text>
</comment>
<dbReference type="InterPro" id="IPR013324">
    <property type="entry name" value="RNA_pol_sigma_r3/r4-like"/>
</dbReference>
<dbReference type="EMBL" id="JAMQOS010000004">
    <property type="protein sequence ID" value="MDS0283230.1"/>
    <property type="molecule type" value="Genomic_DNA"/>
</dbReference>
<evidence type="ECO:0000256" key="2">
    <source>
        <dbReference type="ARBA" id="ARBA00023163"/>
    </source>
</evidence>
<organism evidence="5 6">
    <name type="scientific">Haloarcula onubensis</name>
    <dbReference type="NCBI Taxonomy" id="2950539"/>
    <lineage>
        <taxon>Archaea</taxon>
        <taxon>Methanobacteriati</taxon>
        <taxon>Methanobacteriota</taxon>
        <taxon>Stenosarchaea group</taxon>
        <taxon>Halobacteria</taxon>
        <taxon>Halobacteriales</taxon>
        <taxon>Haloarculaceae</taxon>
        <taxon>Haloarcula</taxon>
    </lineage>
</organism>
<keyword evidence="2" id="KW-0804">Transcription</keyword>
<proteinExistence type="predicted"/>
<feature type="domain" description="HTH bat-type" evidence="3">
    <location>
        <begin position="156"/>
        <end position="207"/>
    </location>
</feature>
<dbReference type="RefSeq" id="WP_310901062.1">
    <property type="nucleotide sequence ID" value="NZ_JAMQOS010000004.1"/>
</dbReference>